<evidence type="ECO:0000313" key="2">
    <source>
        <dbReference type="EMBL" id="PFH37653.1"/>
    </source>
</evidence>
<feature type="region of interest" description="Disordered" evidence="1">
    <location>
        <begin position="577"/>
        <end position="647"/>
    </location>
</feature>
<feature type="compositionally biased region" description="Polar residues" evidence="1">
    <location>
        <begin position="231"/>
        <end position="251"/>
    </location>
</feature>
<dbReference type="RefSeq" id="XP_029221662.1">
    <property type="nucleotide sequence ID" value="XM_029362697.1"/>
</dbReference>
<organism evidence="2 3">
    <name type="scientific">Besnoitia besnoiti</name>
    <name type="common">Apicomplexan protozoan</name>
    <dbReference type="NCBI Taxonomy" id="94643"/>
    <lineage>
        <taxon>Eukaryota</taxon>
        <taxon>Sar</taxon>
        <taxon>Alveolata</taxon>
        <taxon>Apicomplexa</taxon>
        <taxon>Conoidasida</taxon>
        <taxon>Coccidia</taxon>
        <taxon>Eucoccidiorida</taxon>
        <taxon>Eimeriorina</taxon>
        <taxon>Sarcocystidae</taxon>
        <taxon>Besnoitia</taxon>
    </lineage>
</organism>
<feature type="compositionally biased region" description="Basic and acidic residues" evidence="1">
    <location>
        <begin position="168"/>
        <end position="182"/>
    </location>
</feature>
<sequence length="709" mass="76331">MASAWVKCLRILPVSGTPRPKVGASRRRPGESDKGRLPSECAALTGSTTGAQGGGGDQQAGAGGADPVVSGVPEEEAGLAPPTTQARSESAGRETQPESGGSDFSAPSHFLPGSSSFGSQDTRGRETGEGEPGDHGSHEPTGGADHMPPVFTEDAGEGLNILEGLSSRLREDRPAGGRREETQGPSHNLSVGKDSSSRRRRRTRKTGGHSSASSVVSRLSSSTATALPTSWVWSVSDGSVHRTGNTETVEQVSDVGLSTPFFSILGEQDRTAPPSSPTSPDVSPPVQFLAHGYTGGSKGATASSPVEHAPLPRLTTSSLSGSGGGLSPQGRTWDPFFDATAEPAALWAGLQQGESQVDAGAFTEAPRISWGRSAQDFGIPSDRSPHISKRLADPPPLTLRLERAKRVETEETTKESLIPVAIGSIPRAAEPPSTLPGALVWPDPLEEMVEMLKSKMQRAQMPTKRGARLTRRHQRFIAEFSRLNIEVAKRRKAQLEHSLTMLEPRSPVPTGGSEAGQRAQTRDLLDGTLSRAALRELANMFELQRLNLTSRDDRRDPVVKRERRRVIMSALRVAARLQQAQDTASEDDSKSDSDSNEWPGSRSPLVFMSQPLDESLKEGAPKPVPDQRKEVFTSSGPPGMMKSDRRVSPWLAEPHQKEQWHVKGWEQVSALKDAEIKKAAQRRHARRRLWRQRPSSLSSIAEEAADELE</sequence>
<dbReference type="EMBL" id="NWUJ01000002">
    <property type="protein sequence ID" value="PFH37653.1"/>
    <property type="molecule type" value="Genomic_DNA"/>
</dbReference>
<feature type="compositionally biased region" description="Basic and acidic residues" evidence="1">
    <location>
        <begin position="28"/>
        <end position="37"/>
    </location>
</feature>
<keyword evidence="3" id="KW-1185">Reference proteome</keyword>
<dbReference type="VEuPathDB" id="ToxoDB:BESB_041110"/>
<protein>
    <submittedName>
        <fullName evidence="2">Uncharacterized protein</fullName>
    </submittedName>
</protein>
<feature type="compositionally biased region" description="Basic and acidic residues" evidence="1">
    <location>
        <begin position="122"/>
        <end position="138"/>
    </location>
</feature>
<dbReference type="KEGG" id="bbes:BESB_041110"/>
<gene>
    <name evidence="2" type="ORF">BESB_041110</name>
</gene>
<feature type="compositionally biased region" description="Low complexity" evidence="1">
    <location>
        <begin position="208"/>
        <end position="230"/>
    </location>
</feature>
<dbReference type="AlphaFoldDB" id="A0A2A9MNV0"/>
<name>A0A2A9MNV0_BESBE</name>
<evidence type="ECO:0000256" key="1">
    <source>
        <dbReference type="SAM" id="MobiDB-lite"/>
    </source>
</evidence>
<accession>A0A2A9MNV0</accession>
<feature type="region of interest" description="Disordered" evidence="1">
    <location>
        <begin position="502"/>
        <end position="521"/>
    </location>
</feature>
<evidence type="ECO:0000313" key="3">
    <source>
        <dbReference type="Proteomes" id="UP000224006"/>
    </source>
</evidence>
<proteinExistence type="predicted"/>
<feature type="compositionally biased region" description="Basic residues" evidence="1">
    <location>
        <begin position="679"/>
        <end position="691"/>
    </location>
</feature>
<feature type="region of interest" description="Disordered" evidence="1">
    <location>
        <begin position="14"/>
        <end position="251"/>
    </location>
</feature>
<feature type="region of interest" description="Disordered" evidence="1">
    <location>
        <begin position="267"/>
        <end position="328"/>
    </location>
</feature>
<reference evidence="2 3" key="1">
    <citation type="submission" date="2017-09" db="EMBL/GenBank/DDBJ databases">
        <title>Genome sequencing of Besnoitia besnoiti strain Bb-Ger1.</title>
        <authorList>
            <person name="Schares G."/>
            <person name="Venepally P."/>
            <person name="Lorenzi H.A."/>
        </authorList>
    </citation>
    <scope>NUCLEOTIDE SEQUENCE [LARGE SCALE GENOMIC DNA]</scope>
    <source>
        <strain evidence="2 3">Bb-Ger1</strain>
    </source>
</reference>
<dbReference type="Proteomes" id="UP000224006">
    <property type="component" value="Chromosome II"/>
</dbReference>
<feature type="region of interest" description="Disordered" evidence="1">
    <location>
        <begin position="373"/>
        <end position="393"/>
    </location>
</feature>
<feature type="compositionally biased region" description="Low complexity" evidence="1">
    <location>
        <begin position="311"/>
        <end position="320"/>
    </location>
</feature>
<feature type="region of interest" description="Disordered" evidence="1">
    <location>
        <begin position="677"/>
        <end position="709"/>
    </location>
</feature>
<comment type="caution">
    <text evidence="2">The sequence shown here is derived from an EMBL/GenBank/DDBJ whole genome shotgun (WGS) entry which is preliminary data.</text>
</comment>
<feature type="compositionally biased region" description="Basic and acidic residues" evidence="1">
    <location>
        <begin position="614"/>
        <end position="631"/>
    </location>
</feature>
<dbReference type="GeneID" id="40309092"/>
<feature type="compositionally biased region" description="Gly residues" evidence="1">
    <location>
        <begin position="51"/>
        <end position="64"/>
    </location>
</feature>
<feature type="compositionally biased region" description="Basic residues" evidence="1">
    <location>
        <begin position="198"/>
        <end position="207"/>
    </location>
</feature>